<feature type="chain" id="PRO_5019111444" description="Yeast cell wall synthesis Kre9/Knh1-like N-terminal domain-containing protein" evidence="3">
    <location>
        <begin position="22"/>
        <end position="249"/>
    </location>
</feature>
<evidence type="ECO:0000313" key="6">
    <source>
        <dbReference type="Proteomes" id="UP000283269"/>
    </source>
</evidence>
<evidence type="ECO:0000256" key="1">
    <source>
        <dbReference type="ARBA" id="ARBA00022729"/>
    </source>
</evidence>
<evidence type="ECO:0000256" key="3">
    <source>
        <dbReference type="SAM" id="SignalP"/>
    </source>
</evidence>
<feature type="domain" description="Yeast cell wall synthesis Kre9/Knh1-like N-terminal" evidence="4">
    <location>
        <begin position="28"/>
        <end position="121"/>
    </location>
</feature>
<reference evidence="5 6" key="1">
    <citation type="journal article" date="2018" name="Evol. Lett.">
        <title>Horizontal gene cluster transfer increased hallucinogenic mushroom diversity.</title>
        <authorList>
            <person name="Reynolds H.T."/>
            <person name="Vijayakumar V."/>
            <person name="Gluck-Thaler E."/>
            <person name="Korotkin H.B."/>
            <person name="Matheny P.B."/>
            <person name="Slot J.C."/>
        </authorList>
    </citation>
    <scope>NUCLEOTIDE SEQUENCE [LARGE SCALE GENOMIC DNA]</scope>
    <source>
        <strain evidence="5 6">2631</strain>
    </source>
</reference>
<keyword evidence="6" id="KW-1185">Reference proteome</keyword>
<dbReference type="InterPro" id="IPR052982">
    <property type="entry name" value="SRP1/TIP1-like"/>
</dbReference>
<dbReference type="PANTHER" id="PTHR40633:SF1">
    <property type="entry name" value="GPI ANCHORED SERINE-THREONINE RICH PROTEIN (AFU_ORTHOLOGUE AFUA_1G03630)"/>
    <property type="match status" value="1"/>
</dbReference>
<dbReference type="AlphaFoldDB" id="A0A409WMS7"/>
<accession>A0A409WMS7</accession>
<keyword evidence="1 3" id="KW-0732">Signal</keyword>
<feature type="signal peptide" evidence="3">
    <location>
        <begin position="1"/>
        <end position="21"/>
    </location>
</feature>
<dbReference type="Proteomes" id="UP000283269">
    <property type="component" value="Unassembled WGS sequence"/>
</dbReference>
<feature type="region of interest" description="Disordered" evidence="2">
    <location>
        <begin position="123"/>
        <end position="225"/>
    </location>
</feature>
<proteinExistence type="predicted"/>
<evidence type="ECO:0000256" key="2">
    <source>
        <dbReference type="SAM" id="MobiDB-lite"/>
    </source>
</evidence>
<gene>
    <name evidence="5" type="ORF">CVT25_002968</name>
</gene>
<dbReference type="InParanoid" id="A0A409WMS7"/>
<dbReference type="PANTHER" id="PTHR40633">
    <property type="entry name" value="MATRIX PROTEIN, PUTATIVE (AFU_ORTHOLOGUE AFUA_8G05410)-RELATED"/>
    <property type="match status" value="1"/>
</dbReference>
<dbReference type="STRING" id="93625.A0A409WMS7"/>
<feature type="compositionally biased region" description="Low complexity" evidence="2">
    <location>
        <begin position="173"/>
        <end position="225"/>
    </location>
</feature>
<dbReference type="InterPro" id="IPR018466">
    <property type="entry name" value="Kre9/Knh1-like_N"/>
</dbReference>
<comment type="caution">
    <text evidence="5">The sequence shown here is derived from an EMBL/GenBank/DDBJ whole genome shotgun (WGS) entry which is preliminary data.</text>
</comment>
<protein>
    <recommendedName>
        <fullName evidence="4">Yeast cell wall synthesis Kre9/Knh1-like N-terminal domain-containing protein</fullName>
    </recommendedName>
</protein>
<organism evidence="5 6">
    <name type="scientific">Psilocybe cyanescens</name>
    <dbReference type="NCBI Taxonomy" id="93625"/>
    <lineage>
        <taxon>Eukaryota</taxon>
        <taxon>Fungi</taxon>
        <taxon>Dikarya</taxon>
        <taxon>Basidiomycota</taxon>
        <taxon>Agaricomycotina</taxon>
        <taxon>Agaricomycetes</taxon>
        <taxon>Agaricomycetidae</taxon>
        <taxon>Agaricales</taxon>
        <taxon>Agaricineae</taxon>
        <taxon>Strophariaceae</taxon>
        <taxon>Psilocybe</taxon>
    </lineage>
</organism>
<name>A0A409WMS7_PSICY</name>
<dbReference type="EMBL" id="NHYD01003360">
    <property type="protein sequence ID" value="PPQ79814.1"/>
    <property type="molecule type" value="Genomic_DNA"/>
</dbReference>
<dbReference type="Pfam" id="PF10342">
    <property type="entry name" value="Kre9_KNH"/>
    <property type="match status" value="1"/>
</dbReference>
<evidence type="ECO:0000259" key="4">
    <source>
        <dbReference type="Pfam" id="PF10342"/>
    </source>
</evidence>
<dbReference type="OrthoDB" id="2432613at2759"/>
<evidence type="ECO:0000313" key="5">
    <source>
        <dbReference type="EMBL" id="PPQ79814.1"/>
    </source>
</evidence>
<sequence length="249" mass="25100">MFAATTFATLLAVAAPLFVRADVTPNEPGPGDVFNIGAPCIIKWTGDADSTTAWKNMAIELMTGSDLAQVHITTVATGQDGTVDGTFSYTCPEVTPTSAVYFYQFTSPDTSSVTWTTRFTIASSTGQTTPPPNATQPGSDKPIPWGIGALVDPSQAVPAPTHGGFSTGGVNATGSTGSTGPTGPTSSTSSSSSVGQKPSSSGQSLAVSASNSATDTSSSAKPTSAASALGFDNRVWLSAGALVLAAFMW</sequence>